<accession>A0A8E6BBA1</accession>
<organism evidence="2 3">
    <name type="scientific">Telmatocola sphagniphila</name>
    <dbReference type="NCBI Taxonomy" id="1123043"/>
    <lineage>
        <taxon>Bacteria</taxon>
        <taxon>Pseudomonadati</taxon>
        <taxon>Planctomycetota</taxon>
        <taxon>Planctomycetia</taxon>
        <taxon>Gemmatales</taxon>
        <taxon>Gemmataceae</taxon>
    </lineage>
</organism>
<keyword evidence="3" id="KW-1185">Reference proteome</keyword>
<gene>
    <name evidence="2" type="ORF">KIH39_11855</name>
</gene>
<dbReference type="Gene3D" id="1.20.1260.10">
    <property type="match status" value="1"/>
</dbReference>
<dbReference type="SUPFAM" id="SSF47240">
    <property type="entry name" value="Ferritin-like"/>
    <property type="match status" value="1"/>
</dbReference>
<evidence type="ECO:0000259" key="1">
    <source>
        <dbReference type="Pfam" id="PF09537"/>
    </source>
</evidence>
<dbReference type="KEGG" id="tsph:KIH39_11855"/>
<dbReference type="Pfam" id="PF09537">
    <property type="entry name" value="DUF2383"/>
    <property type="match status" value="1"/>
</dbReference>
<evidence type="ECO:0000313" key="2">
    <source>
        <dbReference type="EMBL" id="QVL34566.1"/>
    </source>
</evidence>
<name>A0A8E6BBA1_9BACT</name>
<dbReference type="EMBL" id="CP074694">
    <property type="protein sequence ID" value="QVL34566.1"/>
    <property type="molecule type" value="Genomic_DNA"/>
</dbReference>
<proteinExistence type="predicted"/>
<dbReference type="Proteomes" id="UP000676194">
    <property type="component" value="Chromosome"/>
</dbReference>
<reference evidence="2" key="1">
    <citation type="submission" date="2021-05" db="EMBL/GenBank/DDBJ databases">
        <title>Complete genome sequence of the cellulolytic planctomycete Telmatocola sphagniphila SP2T and characterization of the first cellulase from planctomycetes.</title>
        <authorList>
            <person name="Rakitin A.L."/>
            <person name="Beletsky A.V."/>
            <person name="Naumoff D.G."/>
            <person name="Kulichevskaya I.S."/>
            <person name="Mardanov A.V."/>
            <person name="Ravin N.V."/>
            <person name="Dedysh S.N."/>
        </authorList>
    </citation>
    <scope>NUCLEOTIDE SEQUENCE</scope>
    <source>
        <strain evidence="2">SP2T</strain>
    </source>
</reference>
<dbReference type="InterPro" id="IPR012347">
    <property type="entry name" value="Ferritin-like"/>
</dbReference>
<dbReference type="CDD" id="cd00657">
    <property type="entry name" value="Ferritin_like"/>
    <property type="match status" value="1"/>
</dbReference>
<dbReference type="InterPro" id="IPR019052">
    <property type="entry name" value="DUF2383"/>
</dbReference>
<dbReference type="InterPro" id="IPR009078">
    <property type="entry name" value="Ferritin-like_SF"/>
</dbReference>
<dbReference type="AlphaFoldDB" id="A0A8E6BBA1"/>
<sequence>MTTNITTSGLDSSIDTDQQKCDTDRMNKLLRGELSAVAAYEQAISKFEDLAIQKELSRIRAEHSQAVTSLQQRIQQFGGKPEDSAGAWGSFTSAVTETAKVIGPKTVLAALKRGEELGIGDYEDAIENSEISQSCKTLLQSKFLPACRKHVLELDHLIPRV</sequence>
<dbReference type="RefSeq" id="WP_213499675.1">
    <property type="nucleotide sequence ID" value="NZ_CP074694.1"/>
</dbReference>
<evidence type="ECO:0000313" key="3">
    <source>
        <dbReference type="Proteomes" id="UP000676194"/>
    </source>
</evidence>
<feature type="domain" description="DUF2383" evidence="1">
    <location>
        <begin position="24"/>
        <end position="127"/>
    </location>
</feature>
<protein>
    <submittedName>
        <fullName evidence="2">DUF2383 domain-containing protein</fullName>
    </submittedName>
</protein>